<dbReference type="EMBL" id="CM029040">
    <property type="protein sequence ID" value="KAG2633104.1"/>
    <property type="molecule type" value="Genomic_DNA"/>
</dbReference>
<reference evidence="2" key="1">
    <citation type="submission" date="2020-05" db="EMBL/GenBank/DDBJ databases">
        <title>WGS assembly of Panicum virgatum.</title>
        <authorList>
            <person name="Lovell J.T."/>
            <person name="Jenkins J."/>
            <person name="Shu S."/>
            <person name="Juenger T.E."/>
            <person name="Schmutz J."/>
        </authorList>
    </citation>
    <scope>NUCLEOTIDE SEQUENCE</scope>
    <source>
        <strain evidence="2">AP13</strain>
    </source>
</reference>
<comment type="caution">
    <text evidence="2">The sequence shown here is derived from an EMBL/GenBank/DDBJ whole genome shotgun (WGS) entry which is preliminary data.</text>
</comment>
<proteinExistence type="predicted"/>
<evidence type="ECO:0000313" key="3">
    <source>
        <dbReference type="Proteomes" id="UP000823388"/>
    </source>
</evidence>
<organism evidence="2 3">
    <name type="scientific">Panicum virgatum</name>
    <name type="common">Blackwell switchgrass</name>
    <dbReference type="NCBI Taxonomy" id="38727"/>
    <lineage>
        <taxon>Eukaryota</taxon>
        <taxon>Viridiplantae</taxon>
        <taxon>Streptophyta</taxon>
        <taxon>Embryophyta</taxon>
        <taxon>Tracheophyta</taxon>
        <taxon>Spermatophyta</taxon>
        <taxon>Magnoliopsida</taxon>
        <taxon>Liliopsida</taxon>
        <taxon>Poales</taxon>
        <taxon>Poaceae</taxon>
        <taxon>PACMAD clade</taxon>
        <taxon>Panicoideae</taxon>
        <taxon>Panicodae</taxon>
        <taxon>Paniceae</taxon>
        <taxon>Panicinae</taxon>
        <taxon>Panicum</taxon>
        <taxon>Panicum sect. Hiantes</taxon>
    </lineage>
</organism>
<protein>
    <submittedName>
        <fullName evidence="2">Uncharacterized protein</fullName>
    </submittedName>
</protein>
<gene>
    <name evidence="2" type="ORF">PVAP13_2NG298800</name>
</gene>
<feature type="compositionally biased region" description="Basic and acidic residues" evidence="1">
    <location>
        <begin position="14"/>
        <end position="25"/>
    </location>
</feature>
<dbReference type="EMBL" id="CM029040">
    <property type="protein sequence ID" value="KAG2633101.1"/>
    <property type="molecule type" value="Genomic_DNA"/>
</dbReference>
<name>A0A8T0V8Q1_PANVG</name>
<evidence type="ECO:0000256" key="1">
    <source>
        <dbReference type="SAM" id="MobiDB-lite"/>
    </source>
</evidence>
<accession>A0A8T0V8Q1</accession>
<keyword evidence="3" id="KW-1185">Reference proteome</keyword>
<evidence type="ECO:0000313" key="2">
    <source>
        <dbReference type="EMBL" id="KAG2633101.1"/>
    </source>
</evidence>
<dbReference type="AlphaFoldDB" id="A0A8T0V8Q1"/>
<feature type="region of interest" description="Disordered" evidence="1">
    <location>
        <begin position="1"/>
        <end position="28"/>
    </location>
</feature>
<feature type="region of interest" description="Disordered" evidence="1">
    <location>
        <begin position="41"/>
        <end position="69"/>
    </location>
</feature>
<sequence length="178" mass="19879">MPCLRRGSGAASPGERRRPVGEQRPRRACLLRQPPRRARMEAAADGARYASPSPKGACHAPGKEASRRRRLPPKHNCLNMLWMEVSLVSFVRLLGHGRARAKAEPRLVLQICSHCTSKVHLMHDVGLLCSFIGLLLNHFSYCVVMAQGGAALVGDCWSSRSYSHPRPVTSWLDSWLWY</sequence>
<dbReference type="Proteomes" id="UP000823388">
    <property type="component" value="Chromosome 2N"/>
</dbReference>